<dbReference type="InterPro" id="IPR026259">
    <property type="entry name" value="MauG/Cytc_peroxidase"/>
</dbReference>
<keyword evidence="5" id="KW-0560">Oxidoreductase</keyword>
<dbReference type="InterPro" id="IPR009056">
    <property type="entry name" value="Cyt_c-like_dom"/>
</dbReference>
<dbReference type="PANTHER" id="PTHR30600">
    <property type="entry name" value="CYTOCHROME C PEROXIDASE-RELATED"/>
    <property type="match status" value="1"/>
</dbReference>
<keyword evidence="11" id="KW-1185">Reference proteome</keyword>
<dbReference type="Pfam" id="PF03150">
    <property type="entry name" value="CCP_MauG"/>
    <property type="match status" value="1"/>
</dbReference>
<dbReference type="PIRSF" id="PIRSF000294">
    <property type="entry name" value="Cytochrome-c_peroxidase"/>
    <property type="match status" value="1"/>
</dbReference>
<evidence type="ECO:0000313" key="11">
    <source>
        <dbReference type="Proteomes" id="UP000727907"/>
    </source>
</evidence>
<accession>A0ABS6IMT6</accession>
<evidence type="ECO:0000256" key="1">
    <source>
        <dbReference type="ARBA" id="ARBA00004418"/>
    </source>
</evidence>
<evidence type="ECO:0000256" key="3">
    <source>
        <dbReference type="ARBA" id="ARBA00022729"/>
    </source>
</evidence>
<feature type="chain" id="PRO_5045482286" description="Cytochrome c domain-containing protein" evidence="8">
    <location>
        <begin position="21"/>
        <end position="390"/>
    </location>
</feature>
<evidence type="ECO:0000256" key="8">
    <source>
        <dbReference type="SAM" id="SignalP"/>
    </source>
</evidence>
<evidence type="ECO:0000256" key="2">
    <source>
        <dbReference type="ARBA" id="ARBA00022723"/>
    </source>
</evidence>
<evidence type="ECO:0000256" key="7">
    <source>
        <dbReference type="PROSITE-ProRule" id="PRU00433"/>
    </source>
</evidence>
<organism evidence="10 11">
    <name type="scientific">Reyranella humidisoli</name>
    <dbReference type="NCBI Taxonomy" id="2849149"/>
    <lineage>
        <taxon>Bacteria</taxon>
        <taxon>Pseudomonadati</taxon>
        <taxon>Pseudomonadota</taxon>
        <taxon>Alphaproteobacteria</taxon>
        <taxon>Hyphomicrobiales</taxon>
        <taxon>Reyranellaceae</taxon>
        <taxon>Reyranella</taxon>
    </lineage>
</organism>
<dbReference type="Proteomes" id="UP000727907">
    <property type="component" value="Unassembled WGS sequence"/>
</dbReference>
<dbReference type="EMBL" id="JAHOPB010000001">
    <property type="protein sequence ID" value="MBU8875631.1"/>
    <property type="molecule type" value="Genomic_DNA"/>
</dbReference>
<evidence type="ECO:0000256" key="5">
    <source>
        <dbReference type="ARBA" id="ARBA00023002"/>
    </source>
</evidence>
<keyword evidence="3 8" id="KW-0732">Signal</keyword>
<feature type="domain" description="Cytochrome c" evidence="9">
    <location>
        <begin position="219"/>
        <end position="376"/>
    </location>
</feature>
<protein>
    <recommendedName>
        <fullName evidence="9">Cytochrome c domain-containing protein</fullName>
    </recommendedName>
</protein>
<name>A0ABS6IMT6_9HYPH</name>
<dbReference type="InterPro" id="IPR051395">
    <property type="entry name" value="Cytochrome_c_Peroxidase/MauG"/>
</dbReference>
<keyword evidence="2 7" id="KW-0479">Metal-binding</keyword>
<gene>
    <name evidence="10" type="ORF">KQ910_17790</name>
</gene>
<evidence type="ECO:0000259" key="9">
    <source>
        <dbReference type="PROSITE" id="PS51007"/>
    </source>
</evidence>
<reference evidence="10 11" key="1">
    <citation type="submission" date="2021-06" db="EMBL/GenBank/DDBJ databases">
        <authorList>
            <person name="Lee D.H."/>
        </authorList>
    </citation>
    <scope>NUCLEOTIDE SEQUENCE [LARGE SCALE GENOMIC DNA]</scope>
    <source>
        <strain evidence="10 11">MMS21-HV4-11</strain>
    </source>
</reference>
<keyword evidence="7" id="KW-0349">Heme</keyword>
<keyword evidence="6 7" id="KW-0408">Iron</keyword>
<evidence type="ECO:0000313" key="10">
    <source>
        <dbReference type="EMBL" id="MBU8875631.1"/>
    </source>
</evidence>
<sequence length="390" mass="42464">MTRVLLLVPLLALWAGGVRAQPLLDWSPEEIRTVGQHGPWPPPPVRDPSNRVSGTPAGIALGEHLFNDPRLSGEGRMSCATCHQAGREWSDGLVKGKGTAELDRRTPSLWNIGYLHWFGWDGAGDSLWAQSIRPLLDSREMNGGAARPGELLRGDPALACGYEKAFGEKPGADDERLLVDTAKVLAAFQATLVSPRTPFDDFRDALVAGDRERAAHYPVSAQRGLKLFIGEANCNLCHLGPRFTNGEFGDIGIPFFVRPGEVDPGRLGGLGRLAASPFNLLGKYNDDVTGNNTRRTRHVQRQHTNFGEFRVPGLRQVGRGGPYMHNGSVLTLEEVVKHYSEVSPDRLHSDGTPLVRPLGLTKDQSADLVAFLRSLDAEPPPRQAPPPLCP</sequence>
<evidence type="ECO:0000256" key="4">
    <source>
        <dbReference type="ARBA" id="ARBA00022764"/>
    </source>
</evidence>
<feature type="domain" description="Cytochrome c" evidence="9">
    <location>
        <begin position="57"/>
        <end position="182"/>
    </location>
</feature>
<evidence type="ECO:0000256" key="6">
    <source>
        <dbReference type="ARBA" id="ARBA00023004"/>
    </source>
</evidence>
<comment type="caution">
    <text evidence="10">The sequence shown here is derived from an EMBL/GenBank/DDBJ whole genome shotgun (WGS) entry which is preliminary data.</text>
</comment>
<feature type="signal peptide" evidence="8">
    <location>
        <begin position="1"/>
        <end position="20"/>
    </location>
</feature>
<dbReference type="PROSITE" id="PS51007">
    <property type="entry name" value="CYTC"/>
    <property type="match status" value="2"/>
</dbReference>
<dbReference type="RefSeq" id="WP_216963173.1">
    <property type="nucleotide sequence ID" value="NZ_JAHOPB010000001.1"/>
</dbReference>
<dbReference type="InterPro" id="IPR004852">
    <property type="entry name" value="Di-haem_cyt_c_peroxidsae"/>
</dbReference>
<keyword evidence="4" id="KW-0574">Periplasm</keyword>
<proteinExistence type="predicted"/>
<comment type="subcellular location">
    <subcellularLocation>
        <location evidence="1">Periplasm</location>
    </subcellularLocation>
</comment>